<dbReference type="SMART" id="SM00248">
    <property type="entry name" value="ANK"/>
    <property type="match status" value="7"/>
</dbReference>
<dbReference type="InterPro" id="IPR002110">
    <property type="entry name" value="Ankyrin_rpt"/>
</dbReference>
<proteinExistence type="predicted"/>
<dbReference type="Proteomes" id="UP001627154">
    <property type="component" value="Unassembled WGS sequence"/>
</dbReference>
<dbReference type="AlphaFoldDB" id="A0ABD2XP75"/>
<dbReference type="PROSITE" id="PS50297">
    <property type="entry name" value="ANK_REP_REGION"/>
    <property type="match status" value="5"/>
</dbReference>
<dbReference type="SUPFAM" id="SSF48403">
    <property type="entry name" value="Ankyrin repeat"/>
    <property type="match status" value="1"/>
</dbReference>
<keyword evidence="1" id="KW-0040">ANK repeat</keyword>
<feature type="repeat" description="ANK" evidence="1">
    <location>
        <begin position="392"/>
        <end position="424"/>
    </location>
</feature>
<comment type="caution">
    <text evidence="2">The sequence shown here is derived from an EMBL/GenBank/DDBJ whole genome shotgun (WGS) entry which is preliminary data.</text>
</comment>
<evidence type="ECO:0000313" key="3">
    <source>
        <dbReference type="Proteomes" id="UP001627154"/>
    </source>
</evidence>
<dbReference type="PANTHER" id="PTHR24118:SF99">
    <property type="entry name" value="POTE ANKYRIN DOMAIN FAMILY MEMBER 3C-RELATED"/>
    <property type="match status" value="1"/>
</dbReference>
<dbReference type="Gene3D" id="1.25.40.20">
    <property type="entry name" value="Ankyrin repeat-containing domain"/>
    <property type="match status" value="2"/>
</dbReference>
<feature type="repeat" description="ANK" evidence="1">
    <location>
        <begin position="320"/>
        <end position="352"/>
    </location>
</feature>
<keyword evidence="3" id="KW-1185">Reference proteome</keyword>
<sequence>MPSNSQRLKRLRNGIIWEKKDSLENFVLEVYKKIKNWRGNPPSLEFFWSKDIDQLLLACVEQGDAEETAAAREFILFVAATGYRHVLEPEDDGSPRGPYTTAIHRAARLIGTRRYSTETIQALFRIYGNFDYIYEDESGLDHFHAACILGCDFAVTEYLRLGRDPDFLCQEEAKAPIHLAAQYNQVLVLESLLYYGADPNIRTSDKNETPLHLICKLSGDRMKLAEKFFEICHIRRQYVDMNVRDQRGNTPLIWALIRESWPTVELLLREGADPNAIGQDEWTPLRVLCDSWKPNKLLVPFIELNKELGNRLLMDAKDNIGSAPLHLALSRCNRHAVQVLIENGADPNLANSFNRTPLHIIAMKRKDDDFLDFFLSLCKGKRVEVNTIESKCGKSPLHFAVQDGLREVAVKLLRLGADPNMPNAYGATALHYICNSRQQERDVVEFLEIFFRVCDEMGHELLIDAETDKQESPLHFAVAYLLLEPIDLLLERGADASKLVFPKSLLSREDIDFDRKSHLTEPLRKASLVLTILERLQERGYEQTVECAQTIAAFFEQNSLFDDDNKPKVESLRGEEMKCNASRFIMRELVDDEEDGYNDDKMEYDEEVDIDELLRYNSNFIDLTRQIKFTSSKPLDDYNKQVQSMMQDAVEEEEEAKQHMQGESRLMCKKQKSEDDAENEMWSLYDVLRMPAVKAEKLFTCQDYLEFARSDKWTFLDEQQKTACVKRLTEKMARGYFKYLAMYFLIKMSPLKELHICELIFKPLSNKDLSSLFLAYTKLPEPKIDYPESET</sequence>
<dbReference type="PROSITE" id="PS50088">
    <property type="entry name" value="ANK_REPEAT"/>
    <property type="match status" value="5"/>
</dbReference>
<gene>
    <name evidence="2" type="ORF">TKK_001142</name>
</gene>
<organism evidence="2 3">
    <name type="scientific">Trichogramma kaykai</name>
    <dbReference type="NCBI Taxonomy" id="54128"/>
    <lineage>
        <taxon>Eukaryota</taxon>
        <taxon>Metazoa</taxon>
        <taxon>Ecdysozoa</taxon>
        <taxon>Arthropoda</taxon>
        <taxon>Hexapoda</taxon>
        <taxon>Insecta</taxon>
        <taxon>Pterygota</taxon>
        <taxon>Neoptera</taxon>
        <taxon>Endopterygota</taxon>
        <taxon>Hymenoptera</taxon>
        <taxon>Apocrita</taxon>
        <taxon>Proctotrupomorpha</taxon>
        <taxon>Chalcidoidea</taxon>
        <taxon>Trichogrammatidae</taxon>
        <taxon>Trichogramma</taxon>
    </lineage>
</organism>
<dbReference type="PANTHER" id="PTHR24118">
    <property type="entry name" value="POTE ANKYRIN DOMAIN"/>
    <property type="match status" value="1"/>
</dbReference>
<dbReference type="Pfam" id="PF12796">
    <property type="entry name" value="Ank_2"/>
    <property type="match status" value="2"/>
</dbReference>
<name>A0ABD2XP75_9HYME</name>
<dbReference type="InterPro" id="IPR036770">
    <property type="entry name" value="Ankyrin_rpt-contain_sf"/>
</dbReference>
<dbReference type="EMBL" id="JBJJXI010000018">
    <property type="protein sequence ID" value="KAL3407072.1"/>
    <property type="molecule type" value="Genomic_DNA"/>
</dbReference>
<evidence type="ECO:0000256" key="1">
    <source>
        <dbReference type="PROSITE-ProRule" id="PRU00023"/>
    </source>
</evidence>
<feature type="repeat" description="ANK" evidence="1">
    <location>
        <begin position="172"/>
        <end position="204"/>
    </location>
</feature>
<reference evidence="2 3" key="1">
    <citation type="journal article" date="2024" name="bioRxiv">
        <title>A reference genome for Trichogramma kaykai: A tiny desert-dwelling parasitoid wasp with competing sex-ratio distorters.</title>
        <authorList>
            <person name="Culotta J."/>
            <person name="Lindsey A.R."/>
        </authorList>
    </citation>
    <scope>NUCLEOTIDE SEQUENCE [LARGE SCALE GENOMIC DNA]</scope>
    <source>
        <strain evidence="2 3">KSX58</strain>
    </source>
</reference>
<feature type="repeat" description="ANK" evidence="1">
    <location>
        <begin position="469"/>
        <end position="497"/>
    </location>
</feature>
<feature type="repeat" description="ANK" evidence="1">
    <location>
        <begin position="247"/>
        <end position="279"/>
    </location>
</feature>
<protein>
    <submittedName>
        <fullName evidence="2">Uncharacterized protein</fullName>
    </submittedName>
</protein>
<accession>A0ABD2XP75</accession>
<evidence type="ECO:0000313" key="2">
    <source>
        <dbReference type="EMBL" id="KAL3407072.1"/>
    </source>
</evidence>